<reference evidence="1 2" key="1">
    <citation type="submission" date="2013-11" db="EMBL/GenBank/DDBJ databases">
        <title>Draft genome of the bovine lungworm Dictyocaulus viviparus.</title>
        <authorList>
            <person name="Mitreva M."/>
        </authorList>
    </citation>
    <scope>NUCLEOTIDE SEQUENCE [LARGE SCALE GENOMIC DNA]</scope>
    <source>
        <strain evidence="1 2">HannoverDv2000</strain>
    </source>
</reference>
<dbReference type="AlphaFoldDB" id="A0A0D8XC76"/>
<organism evidence="1 2">
    <name type="scientific">Dictyocaulus viviparus</name>
    <name type="common">Bovine lungworm</name>
    <dbReference type="NCBI Taxonomy" id="29172"/>
    <lineage>
        <taxon>Eukaryota</taxon>
        <taxon>Metazoa</taxon>
        <taxon>Ecdysozoa</taxon>
        <taxon>Nematoda</taxon>
        <taxon>Chromadorea</taxon>
        <taxon>Rhabditida</taxon>
        <taxon>Rhabditina</taxon>
        <taxon>Rhabditomorpha</taxon>
        <taxon>Strongyloidea</taxon>
        <taxon>Metastrongylidae</taxon>
        <taxon>Dictyocaulus</taxon>
    </lineage>
</organism>
<accession>A0A0D8XC76</accession>
<name>A0A0D8XC76_DICVI</name>
<reference evidence="2" key="2">
    <citation type="journal article" date="2016" name="Sci. Rep.">
        <title>Dictyocaulus viviparus genome, variome and transcriptome elucidate lungworm biology and support future intervention.</title>
        <authorList>
            <person name="McNulty S.N."/>
            <person name="Strube C."/>
            <person name="Rosa B.A."/>
            <person name="Martin J.C."/>
            <person name="Tyagi R."/>
            <person name="Choi Y.J."/>
            <person name="Wang Q."/>
            <person name="Hallsworth Pepin K."/>
            <person name="Zhang X."/>
            <person name="Ozersky P."/>
            <person name="Wilson R.K."/>
            <person name="Sternberg P.W."/>
            <person name="Gasser R.B."/>
            <person name="Mitreva M."/>
        </authorList>
    </citation>
    <scope>NUCLEOTIDE SEQUENCE [LARGE SCALE GENOMIC DNA]</scope>
    <source>
        <strain evidence="2">HannoverDv2000</strain>
    </source>
</reference>
<proteinExistence type="predicted"/>
<evidence type="ECO:0000313" key="1">
    <source>
        <dbReference type="EMBL" id="KJH40081.1"/>
    </source>
</evidence>
<sequence length="66" mass="7549">MRFAVGVFRLSFDAYRLHERVAVLVVEPHTGIPTVTSFHPFGIAMLCFETVSNNLIIENEKWLKSL</sequence>
<gene>
    <name evidence="1" type="ORF">DICVIV_13995</name>
</gene>
<evidence type="ECO:0000313" key="2">
    <source>
        <dbReference type="Proteomes" id="UP000053766"/>
    </source>
</evidence>
<dbReference type="Proteomes" id="UP000053766">
    <property type="component" value="Unassembled WGS sequence"/>
</dbReference>
<keyword evidence="2" id="KW-1185">Reference proteome</keyword>
<dbReference type="EMBL" id="KN717996">
    <property type="protein sequence ID" value="KJH40081.1"/>
    <property type="molecule type" value="Genomic_DNA"/>
</dbReference>
<protein>
    <submittedName>
        <fullName evidence="1">Uncharacterized protein</fullName>
    </submittedName>
</protein>